<comment type="caution">
    <text evidence="1">The sequence shown here is derived from an EMBL/GenBank/DDBJ whole genome shotgun (WGS) entry which is preliminary data.</text>
</comment>
<gene>
    <name evidence="1" type="ORF">PVK06_008763</name>
</gene>
<dbReference type="Proteomes" id="UP001358586">
    <property type="component" value="Chromosome 3"/>
</dbReference>
<proteinExistence type="predicted"/>
<keyword evidence="2" id="KW-1185">Reference proteome</keyword>
<organism evidence="1 2">
    <name type="scientific">Gossypium arboreum</name>
    <name type="common">Tree cotton</name>
    <name type="synonym">Gossypium nanking</name>
    <dbReference type="NCBI Taxonomy" id="29729"/>
    <lineage>
        <taxon>Eukaryota</taxon>
        <taxon>Viridiplantae</taxon>
        <taxon>Streptophyta</taxon>
        <taxon>Embryophyta</taxon>
        <taxon>Tracheophyta</taxon>
        <taxon>Spermatophyta</taxon>
        <taxon>Magnoliopsida</taxon>
        <taxon>eudicotyledons</taxon>
        <taxon>Gunneridae</taxon>
        <taxon>Pentapetalae</taxon>
        <taxon>rosids</taxon>
        <taxon>malvids</taxon>
        <taxon>Malvales</taxon>
        <taxon>Malvaceae</taxon>
        <taxon>Malvoideae</taxon>
        <taxon>Gossypium</taxon>
    </lineage>
</organism>
<sequence>MGSYQQLYSSLFSFERYIFQPLFQHGSMDPWLVITGIIFLLRHGAYQRSNTHKWENFGKHPSEPMYILVVQEFYASLKEYEAKRPLGEPWSYVTVRGKEILILSQKNFRFYEVPFYM</sequence>
<name>A0ABR0QL06_GOSAR</name>
<reference evidence="1 2" key="1">
    <citation type="submission" date="2023-03" db="EMBL/GenBank/DDBJ databases">
        <title>WGS of Gossypium arboreum.</title>
        <authorList>
            <person name="Yu D."/>
        </authorList>
    </citation>
    <scope>NUCLEOTIDE SEQUENCE [LARGE SCALE GENOMIC DNA]</scope>
    <source>
        <tissue evidence="1">Leaf</tissue>
    </source>
</reference>
<protein>
    <submittedName>
        <fullName evidence="1">Uncharacterized protein</fullName>
    </submittedName>
</protein>
<evidence type="ECO:0000313" key="2">
    <source>
        <dbReference type="Proteomes" id="UP001358586"/>
    </source>
</evidence>
<accession>A0ABR0QL06</accession>
<evidence type="ECO:0000313" key="1">
    <source>
        <dbReference type="EMBL" id="KAK5839909.1"/>
    </source>
</evidence>
<dbReference type="EMBL" id="JARKNE010000003">
    <property type="protein sequence ID" value="KAK5839909.1"/>
    <property type="molecule type" value="Genomic_DNA"/>
</dbReference>